<dbReference type="RefSeq" id="WP_141493646.1">
    <property type="nucleotide sequence ID" value="NZ_CP032485.1"/>
</dbReference>
<feature type="domain" description="Succinylglutamate desuccinylase/Aspartoacylase catalytic" evidence="5">
    <location>
        <begin position="64"/>
        <end position="254"/>
    </location>
</feature>
<keyword evidence="3" id="KW-0378">Hydrolase</keyword>
<dbReference type="GO" id="GO:0046872">
    <property type="term" value="F:metal ion binding"/>
    <property type="evidence" value="ECO:0007669"/>
    <property type="project" value="UniProtKB-KW"/>
</dbReference>
<dbReference type="PANTHER" id="PTHR15162">
    <property type="entry name" value="ASPARTOACYLASE"/>
    <property type="match status" value="1"/>
</dbReference>
<dbReference type="KEGG" id="ntn:D5366_10880"/>
<evidence type="ECO:0000259" key="5">
    <source>
        <dbReference type="Pfam" id="PF24827"/>
    </source>
</evidence>
<evidence type="ECO:0000256" key="4">
    <source>
        <dbReference type="ARBA" id="ARBA00022833"/>
    </source>
</evidence>
<evidence type="ECO:0000313" key="6">
    <source>
        <dbReference type="EMBL" id="QDH25637.1"/>
    </source>
</evidence>
<comment type="cofactor">
    <cofactor evidence="1">
        <name>Zn(2+)</name>
        <dbReference type="ChEBI" id="CHEBI:29105"/>
    </cofactor>
</comment>
<accession>A0A4Y6VAZ4</accession>
<dbReference type="InterPro" id="IPR050178">
    <property type="entry name" value="AspA/AstE_fam"/>
</dbReference>
<dbReference type="GO" id="GO:0016788">
    <property type="term" value="F:hydrolase activity, acting on ester bonds"/>
    <property type="evidence" value="ECO:0007669"/>
    <property type="project" value="InterPro"/>
</dbReference>
<keyword evidence="7" id="KW-1185">Reference proteome</keyword>
<keyword evidence="2" id="KW-0479">Metal-binding</keyword>
<gene>
    <name evidence="6" type="ORF">D5366_10880</name>
</gene>
<dbReference type="EMBL" id="CP032485">
    <property type="protein sequence ID" value="QDH25637.1"/>
    <property type="molecule type" value="Genomic_DNA"/>
</dbReference>
<reference evidence="6 7" key="1">
    <citation type="submission" date="2018-09" db="EMBL/GenBank/DDBJ databases">
        <title>The complete genome sequence of Neokomagataea tanensis NBRC 106556(T).</title>
        <authorList>
            <person name="Chua K.-O."/>
            <person name="See-Too W.-S."/>
            <person name="Hong K.-W."/>
            <person name="Yin W.-F."/>
            <person name="Chan K.-G."/>
        </authorList>
    </citation>
    <scope>NUCLEOTIDE SEQUENCE [LARGE SCALE GENOMIC DNA]</scope>
    <source>
        <strain evidence="7">AH13 \ NBRC 106556</strain>
    </source>
</reference>
<dbReference type="Pfam" id="PF24827">
    <property type="entry name" value="AstE_AspA_cat"/>
    <property type="match status" value="1"/>
</dbReference>
<sequence>MSCKAGQRHYPIRIRKSELSETLFVRHSPVSLPPINLPLPNLDAWRNTNTGIPGVITHDTGRSGPECVIIALMHGNEFAGGHALERLRVTQSAPAAGRLTLILANLKAFGFFQSQNPLAARYLEEDMNRVWSMQRLRGNESSLELSRAREIEPFIRRADLLLDLHSTLWSSDPFFIAPYAKRSADFARNLATIKDVPSCVVTDLGHQSGARLIDYDRFAATVGAGRGCLLEAGQHWHQETLTVMNHTVQAFLEHAEALHLNHHVASQAVQCVSVTDNVVARSAEFAFTQCWRGHSCISRAGTLIARDGRDLIYTPYDDCILVVPNHRPRIGQLAVRLGRRTAS</sequence>
<organism evidence="6 7">
    <name type="scientific">Neokomagataea tanensis</name>
    <dbReference type="NCBI Taxonomy" id="661191"/>
    <lineage>
        <taxon>Bacteria</taxon>
        <taxon>Pseudomonadati</taxon>
        <taxon>Pseudomonadota</taxon>
        <taxon>Alphaproteobacteria</taxon>
        <taxon>Acetobacterales</taxon>
        <taxon>Acetobacteraceae</taxon>
        <taxon>Neokomagataea</taxon>
    </lineage>
</organism>
<name>A0A4Y6VAZ4_9PROT</name>
<evidence type="ECO:0000256" key="1">
    <source>
        <dbReference type="ARBA" id="ARBA00001947"/>
    </source>
</evidence>
<dbReference type="SUPFAM" id="SSF53187">
    <property type="entry name" value="Zn-dependent exopeptidases"/>
    <property type="match status" value="1"/>
</dbReference>
<keyword evidence="4" id="KW-0862">Zinc</keyword>
<dbReference type="OrthoDB" id="7813621at2"/>
<evidence type="ECO:0000256" key="3">
    <source>
        <dbReference type="ARBA" id="ARBA00022801"/>
    </source>
</evidence>
<protein>
    <recommendedName>
        <fullName evidence="5">Succinylglutamate desuccinylase/Aspartoacylase catalytic domain-containing protein</fullName>
    </recommendedName>
</protein>
<dbReference type="GO" id="GO:0005829">
    <property type="term" value="C:cytosol"/>
    <property type="evidence" value="ECO:0007669"/>
    <property type="project" value="TreeGrafter"/>
</dbReference>
<evidence type="ECO:0000313" key="7">
    <source>
        <dbReference type="Proteomes" id="UP000317214"/>
    </source>
</evidence>
<proteinExistence type="predicted"/>
<dbReference type="AlphaFoldDB" id="A0A4Y6VAZ4"/>
<dbReference type="InterPro" id="IPR055438">
    <property type="entry name" value="AstE_AspA_cat"/>
</dbReference>
<dbReference type="Proteomes" id="UP000317214">
    <property type="component" value="Chromosome"/>
</dbReference>
<evidence type="ECO:0000256" key="2">
    <source>
        <dbReference type="ARBA" id="ARBA00022723"/>
    </source>
</evidence>
<dbReference type="Gene3D" id="3.40.630.10">
    <property type="entry name" value="Zn peptidases"/>
    <property type="match status" value="1"/>
</dbReference>
<dbReference type="PANTHER" id="PTHR15162:SF7">
    <property type="entry name" value="SUCCINYLGLUTAMATE DESUCCINYLASE"/>
    <property type="match status" value="1"/>
</dbReference>